<protein>
    <submittedName>
        <fullName evidence="1">Uncharacterized protein</fullName>
    </submittedName>
</protein>
<proteinExistence type="predicted"/>
<dbReference type="EMBL" id="RZNH01000001">
    <property type="protein sequence ID" value="NOU58403.1"/>
    <property type="molecule type" value="Genomic_DNA"/>
</dbReference>
<gene>
    <name evidence="1" type="ORF">ELS83_01140</name>
</gene>
<sequence length="183" mass="21555">MKQHIYNWEVKEFNENTVRSTTESRSEIIQGILEFYRIQPGVSTTQIEKLDEYLLLMNSLFVDAYEDLLGLSYGFDSLEDMVDVLNSYINSIVEESYKVFPKQDLEIVPLNLPEHLNLNEIQILEYLTNMNQIKGYRFGLDDCLTELEENLYEDEFPHLLLHVLAKTIEAINMEMMLKMEELL</sequence>
<evidence type="ECO:0000313" key="2">
    <source>
        <dbReference type="Proteomes" id="UP000732105"/>
    </source>
</evidence>
<organism evidence="1 2">
    <name type="scientific">Marinifilum caeruleilacunae</name>
    <dbReference type="NCBI Taxonomy" id="2499076"/>
    <lineage>
        <taxon>Bacteria</taxon>
        <taxon>Pseudomonadati</taxon>
        <taxon>Bacteroidota</taxon>
        <taxon>Bacteroidia</taxon>
        <taxon>Marinilabiliales</taxon>
        <taxon>Marinifilaceae</taxon>
    </lineage>
</organism>
<reference evidence="1 2" key="1">
    <citation type="submission" date="2018-12" db="EMBL/GenBank/DDBJ databases">
        <title>Marinifilum JC070 sp. nov., a marine bacterium isolated from Yongle Blue Hole in the South China Sea.</title>
        <authorList>
            <person name="Fu T."/>
        </authorList>
    </citation>
    <scope>NUCLEOTIDE SEQUENCE [LARGE SCALE GENOMIC DNA]</scope>
    <source>
        <strain evidence="1 2">JC070</strain>
    </source>
</reference>
<keyword evidence="2" id="KW-1185">Reference proteome</keyword>
<name>A0ABX1WR50_9BACT</name>
<accession>A0ABX1WR50</accession>
<dbReference type="RefSeq" id="WP_171593660.1">
    <property type="nucleotide sequence ID" value="NZ_RZNH01000001.1"/>
</dbReference>
<comment type="caution">
    <text evidence="1">The sequence shown here is derived from an EMBL/GenBank/DDBJ whole genome shotgun (WGS) entry which is preliminary data.</text>
</comment>
<evidence type="ECO:0000313" key="1">
    <source>
        <dbReference type="EMBL" id="NOU58403.1"/>
    </source>
</evidence>
<dbReference type="Proteomes" id="UP000732105">
    <property type="component" value="Unassembled WGS sequence"/>
</dbReference>